<feature type="chain" id="PRO_5042881079" evidence="1">
    <location>
        <begin position="21"/>
        <end position="251"/>
    </location>
</feature>
<accession>A0AAN6JKN2</accession>
<gene>
    <name evidence="2" type="ORF">OC842_003168</name>
</gene>
<organism evidence="2 3">
    <name type="scientific">Tilletia horrida</name>
    <dbReference type="NCBI Taxonomy" id="155126"/>
    <lineage>
        <taxon>Eukaryota</taxon>
        <taxon>Fungi</taxon>
        <taxon>Dikarya</taxon>
        <taxon>Basidiomycota</taxon>
        <taxon>Ustilaginomycotina</taxon>
        <taxon>Exobasidiomycetes</taxon>
        <taxon>Tilletiales</taxon>
        <taxon>Tilletiaceae</taxon>
        <taxon>Tilletia</taxon>
    </lineage>
</organism>
<keyword evidence="3" id="KW-1185">Reference proteome</keyword>
<proteinExistence type="predicted"/>
<dbReference type="AlphaFoldDB" id="A0AAN6JKN2"/>
<name>A0AAN6JKN2_9BASI</name>
<evidence type="ECO:0000313" key="3">
    <source>
        <dbReference type="Proteomes" id="UP001176521"/>
    </source>
</evidence>
<comment type="caution">
    <text evidence="2">The sequence shown here is derived from an EMBL/GenBank/DDBJ whole genome shotgun (WGS) entry which is preliminary data.</text>
</comment>
<evidence type="ECO:0000313" key="2">
    <source>
        <dbReference type="EMBL" id="KAK0532824.1"/>
    </source>
</evidence>
<keyword evidence="1" id="KW-0732">Signal</keyword>
<evidence type="ECO:0000256" key="1">
    <source>
        <dbReference type="SAM" id="SignalP"/>
    </source>
</evidence>
<reference evidence="2" key="1">
    <citation type="journal article" date="2023" name="PhytoFront">
        <title>Draft Genome Resources of Seven Strains of Tilletia horrida, Causal Agent of Kernel Smut of Rice.</title>
        <authorList>
            <person name="Khanal S."/>
            <person name="Antony Babu S."/>
            <person name="Zhou X.G."/>
        </authorList>
    </citation>
    <scope>NUCLEOTIDE SEQUENCE</scope>
    <source>
        <strain evidence="2">TX3</strain>
    </source>
</reference>
<dbReference type="EMBL" id="JAPDMQ010000151">
    <property type="protein sequence ID" value="KAK0532824.1"/>
    <property type="molecule type" value="Genomic_DNA"/>
</dbReference>
<sequence>MYEEIICWLLAAIVVGLAQAVYERIHPSKAMFPHGFILDGSLTVTVRPHEPFHLPAGIDQALLWSVEMVRGEVSPKEPASVKYQLRDDKQRFSICRLENGLQVVYPHMVLFQKDLPVLTSTKPVRLHLYKLNKDEDKRVTSGSTSTGAGDDAASDISVNTSTTVGPSLLQQGQLLSCTVHVVPSHSGARPVLKSIMVDVKTGGEHAVITDVLIGKPRGYTAQAPLLASHRMLFEKPDCLVMRVTLDNFKDA</sequence>
<dbReference type="Proteomes" id="UP001176521">
    <property type="component" value="Unassembled WGS sequence"/>
</dbReference>
<feature type="signal peptide" evidence="1">
    <location>
        <begin position="1"/>
        <end position="20"/>
    </location>
</feature>
<protein>
    <submittedName>
        <fullName evidence="2">Uncharacterized protein</fullName>
    </submittedName>
</protein>